<feature type="transmembrane region" description="Helical" evidence="10">
    <location>
        <begin position="124"/>
        <end position="145"/>
    </location>
</feature>
<keyword evidence="3 10" id="KW-0716">Sensory transduction</keyword>
<keyword evidence="9 10" id="KW-0807">Transducer</keyword>
<name>A0A6G1LQM6_9HYME</name>
<organism evidence="11 12">
    <name type="scientific">Nylanderia fulva</name>
    <dbReference type="NCBI Taxonomy" id="613905"/>
    <lineage>
        <taxon>Eukaryota</taxon>
        <taxon>Metazoa</taxon>
        <taxon>Ecdysozoa</taxon>
        <taxon>Arthropoda</taxon>
        <taxon>Hexapoda</taxon>
        <taxon>Insecta</taxon>
        <taxon>Pterygota</taxon>
        <taxon>Neoptera</taxon>
        <taxon>Endopterygota</taxon>
        <taxon>Hymenoptera</taxon>
        <taxon>Apocrita</taxon>
        <taxon>Aculeata</taxon>
        <taxon>Formicoidea</taxon>
        <taxon>Formicidae</taxon>
        <taxon>Formicinae</taxon>
        <taxon>Nylanderia</taxon>
    </lineage>
</organism>
<keyword evidence="2" id="KW-1003">Cell membrane</keyword>
<dbReference type="PANTHER" id="PTHR21137">
    <property type="entry name" value="ODORANT RECEPTOR"/>
    <property type="match status" value="1"/>
</dbReference>
<accession>A0A6G1LQM6</accession>
<sequence length="385" mass="43803">MEISTVSRAVKIGLHACGIWPYLPSTVLYRFLWTVLLSTIQIFQYRYVMVHYYTDSFSNFMDGVSSAMTYSLLLIKLVILWANQRTFSDILQMMAVDWQNCDLTECGLRITTNRARLSYRVSNWLIGLQLGAVVLYSCGVLAGNAGDVEKMNVSSREHILKMKLPFMINTFPVYALVMIFEFCHLSICACGMSIVNSLIVTLIVHIGGQIDVFCDWLMKAFSKNMMLKVDGITLKMLIVKHQRIIAFSQRIETLYTYIALMLFVSDTIIICCIGFIIITSIGTPGGFPVLVRSILYYFVMNLEAFIYCFAGEYLSTKSRMIGDAAYNSLWYDVMPKQSRTVHFVILRSQKQLSITIGKVMDLSLERFTSIMKASASYISVLMAMY</sequence>
<reference evidence="11 12" key="1">
    <citation type="submission" date="2019-08" db="EMBL/GenBank/DDBJ databases">
        <title>High quality draft denovo assembly of Nylanderia fulva.</title>
        <authorList>
            <person name="Vargo E.L."/>
            <person name="Tarone A.M."/>
            <person name="Konganti K.R."/>
        </authorList>
    </citation>
    <scope>NUCLEOTIDE SEQUENCE [LARGE SCALE GENOMIC DNA]</scope>
    <source>
        <strain evidence="11">TAMU-Nful-2015</strain>
        <tissue evidence="11">Whole body</tissue>
    </source>
</reference>
<keyword evidence="7 10" id="KW-0472">Membrane</keyword>
<evidence type="ECO:0000256" key="7">
    <source>
        <dbReference type="ARBA" id="ARBA00023136"/>
    </source>
</evidence>
<evidence type="ECO:0000256" key="4">
    <source>
        <dbReference type="ARBA" id="ARBA00022692"/>
    </source>
</evidence>
<dbReference type="GO" id="GO:0007165">
    <property type="term" value="P:signal transduction"/>
    <property type="evidence" value="ECO:0007669"/>
    <property type="project" value="UniProtKB-KW"/>
</dbReference>
<protein>
    <recommendedName>
        <fullName evidence="10">Odorant receptor</fullName>
    </recommendedName>
</protein>
<proteinExistence type="inferred from homology"/>
<feature type="transmembrane region" description="Helical" evidence="10">
    <location>
        <begin position="28"/>
        <end position="48"/>
    </location>
</feature>
<dbReference type="AlphaFoldDB" id="A0A6G1LQM6"/>
<dbReference type="GO" id="GO:0005886">
    <property type="term" value="C:plasma membrane"/>
    <property type="evidence" value="ECO:0007669"/>
    <property type="project" value="UniProtKB-SubCell"/>
</dbReference>
<keyword evidence="6 10" id="KW-1133">Transmembrane helix</keyword>
<dbReference type="PANTHER" id="PTHR21137:SF35">
    <property type="entry name" value="ODORANT RECEPTOR 19A-RELATED"/>
    <property type="match status" value="1"/>
</dbReference>
<comment type="similarity">
    <text evidence="10">Belongs to the insect chemoreceptor superfamily. Heteromeric odorant receptor channel (TC 1.A.69) family.</text>
</comment>
<dbReference type="Pfam" id="PF02949">
    <property type="entry name" value="7tm_6"/>
    <property type="match status" value="1"/>
</dbReference>
<keyword evidence="12" id="KW-1185">Reference proteome</keyword>
<dbReference type="Proteomes" id="UP000479987">
    <property type="component" value="Unassembled WGS sequence"/>
</dbReference>
<dbReference type="GO" id="GO:0005549">
    <property type="term" value="F:odorant binding"/>
    <property type="evidence" value="ECO:0007669"/>
    <property type="project" value="InterPro"/>
</dbReference>
<evidence type="ECO:0000256" key="9">
    <source>
        <dbReference type="ARBA" id="ARBA00023224"/>
    </source>
</evidence>
<feature type="transmembrane region" description="Helical" evidence="10">
    <location>
        <begin position="166"/>
        <end position="187"/>
    </location>
</feature>
<evidence type="ECO:0000256" key="2">
    <source>
        <dbReference type="ARBA" id="ARBA00022475"/>
    </source>
</evidence>
<keyword evidence="8 10" id="KW-0675">Receptor</keyword>
<dbReference type="EMBL" id="SGBU01001957">
    <property type="protein sequence ID" value="KAF3054544.1"/>
    <property type="molecule type" value="Genomic_DNA"/>
</dbReference>
<feature type="transmembrane region" description="Helical" evidence="10">
    <location>
        <begin position="294"/>
        <end position="314"/>
    </location>
</feature>
<dbReference type="GO" id="GO:0004984">
    <property type="term" value="F:olfactory receptor activity"/>
    <property type="evidence" value="ECO:0007669"/>
    <property type="project" value="InterPro"/>
</dbReference>
<feature type="transmembrane region" description="Helical" evidence="10">
    <location>
        <begin position="254"/>
        <end position="282"/>
    </location>
</feature>
<dbReference type="InterPro" id="IPR004117">
    <property type="entry name" value="7tm6_olfct_rcpt"/>
</dbReference>
<gene>
    <name evidence="11" type="primary">Or-160</name>
    <name evidence="11" type="synonym">Nful_v1.0-Or-160</name>
    <name evidence="11" type="ORF">NFUL_NFUL000107</name>
</gene>
<comment type="subcellular location">
    <subcellularLocation>
        <location evidence="1 10">Cell membrane</location>
        <topology evidence="1 10">Multi-pass membrane protein</topology>
    </subcellularLocation>
</comment>
<feature type="transmembrane region" description="Helical" evidence="10">
    <location>
        <begin position="60"/>
        <end position="82"/>
    </location>
</feature>
<evidence type="ECO:0000256" key="10">
    <source>
        <dbReference type="RuleBase" id="RU351113"/>
    </source>
</evidence>
<comment type="caution">
    <text evidence="11">The sequence shown here is derived from an EMBL/GenBank/DDBJ whole genome shotgun (WGS) entry which is preliminary data.</text>
</comment>
<keyword evidence="4 10" id="KW-0812">Transmembrane</keyword>
<evidence type="ECO:0000256" key="1">
    <source>
        <dbReference type="ARBA" id="ARBA00004651"/>
    </source>
</evidence>
<evidence type="ECO:0000256" key="5">
    <source>
        <dbReference type="ARBA" id="ARBA00022725"/>
    </source>
</evidence>
<comment type="caution">
    <text evidence="10">Lacks conserved residue(s) required for the propagation of feature annotation.</text>
</comment>
<keyword evidence="5 10" id="KW-0552">Olfaction</keyword>
<evidence type="ECO:0000313" key="11">
    <source>
        <dbReference type="EMBL" id="KAF3054544.1"/>
    </source>
</evidence>
<evidence type="ECO:0000256" key="3">
    <source>
        <dbReference type="ARBA" id="ARBA00022606"/>
    </source>
</evidence>
<evidence type="ECO:0000256" key="8">
    <source>
        <dbReference type="ARBA" id="ARBA00023170"/>
    </source>
</evidence>
<evidence type="ECO:0000256" key="6">
    <source>
        <dbReference type="ARBA" id="ARBA00022989"/>
    </source>
</evidence>
<evidence type="ECO:0000313" key="12">
    <source>
        <dbReference type="Proteomes" id="UP000479987"/>
    </source>
</evidence>